<proteinExistence type="predicted"/>
<reference evidence="2" key="1">
    <citation type="journal article" date="2019" name="Int. J. Syst. Evol. Microbiol.">
        <title>The Global Catalogue of Microorganisms (GCM) 10K type strain sequencing project: providing services to taxonomists for standard genome sequencing and annotation.</title>
        <authorList>
            <consortium name="The Broad Institute Genomics Platform"/>
            <consortium name="The Broad Institute Genome Sequencing Center for Infectious Disease"/>
            <person name="Wu L."/>
            <person name="Ma J."/>
        </authorList>
    </citation>
    <scope>NUCLEOTIDE SEQUENCE [LARGE SCALE GENOMIC DNA]</scope>
    <source>
        <strain evidence="2">KCTC 52449</strain>
    </source>
</reference>
<dbReference type="RefSeq" id="WP_123323693.1">
    <property type="nucleotide sequence ID" value="NZ_JBHRSX010000095.1"/>
</dbReference>
<dbReference type="Proteomes" id="UP001595477">
    <property type="component" value="Unassembled WGS sequence"/>
</dbReference>
<evidence type="ECO:0008006" key="3">
    <source>
        <dbReference type="Google" id="ProtNLM"/>
    </source>
</evidence>
<dbReference type="EMBL" id="JBHRSX010000095">
    <property type="protein sequence ID" value="MFC3203593.1"/>
    <property type="molecule type" value="Genomic_DNA"/>
</dbReference>
<protein>
    <recommendedName>
        <fullName evidence="3">Methyl-accepting chemotaxis protein</fullName>
    </recommendedName>
</protein>
<evidence type="ECO:0000313" key="1">
    <source>
        <dbReference type="EMBL" id="MFC3203593.1"/>
    </source>
</evidence>
<keyword evidence="2" id="KW-1185">Reference proteome</keyword>
<accession>A0ABV7K2K9</accession>
<name>A0ABV7K2K9_9ALTE</name>
<sequence length="67" mass="7404">MLAQIENESENSKSQVIEVSAFATQQSKATEEISKSIERVVEGAMENAIIARQTSTVADYLRTLTTR</sequence>
<comment type="caution">
    <text evidence="1">The sequence shown here is derived from an EMBL/GenBank/DDBJ whole genome shotgun (WGS) entry which is preliminary data.</text>
</comment>
<gene>
    <name evidence="1" type="ORF">ACFOEW_17420</name>
</gene>
<evidence type="ECO:0000313" key="2">
    <source>
        <dbReference type="Proteomes" id="UP001595477"/>
    </source>
</evidence>
<organism evidence="1 2">
    <name type="scientific">Alteromonas oceani</name>
    <dbReference type="NCBI Taxonomy" id="2071609"/>
    <lineage>
        <taxon>Bacteria</taxon>
        <taxon>Pseudomonadati</taxon>
        <taxon>Pseudomonadota</taxon>
        <taxon>Gammaproteobacteria</taxon>
        <taxon>Alteromonadales</taxon>
        <taxon>Alteromonadaceae</taxon>
        <taxon>Alteromonas/Salinimonas group</taxon>
        <taxon>Alteromonas</taxon>
    </lineage>
</organism>